<evidence type="ECO:0000256" key="1">
    <source>
        <dbReference type="ARBA" id="ARBA00004651"/>
    </source>
</evidence>
<keyword evidence="5 6" id="KW-0472">Membrane</keyword>
<dbReference type="PROSITE" id="PS51257">
    <property type="entry name" value="PROKAR_LIPOPROTEIN"/>
    <property type="match status" value="1"/>
</dbReference>
<organism evidence="8 9">
    <name type="scientific">Rhizobium hainanense</name>
    <dbReference type="NCBI Taxonomy" id="52131"/>
    <lineage>
        <taxon>Bacteria</taxon>
        <taxon>Pseudomonadati</taxon>
        <taxon>Pseudomonadota</taxon>
        <taxon>Alphaproteobacteria</taxon>
        <taxon>Hyphomicrobiales</taxon>
        <taxon>Rhizobiaceae</taxon>
        <taxon>Rhizobium/Agrobacterium group</taxon>
        <taxon>Rhizobium</taxon>
    </lineage>
</organism>
<evidence type="ECO:0000256" key="4">
    <source>
        <dbReference type="ARBA" id="ARBA00022989"/>
    </source>
</evidence>
<evidence type="ECO:0000256" key="2">
    <source>
        <dbReference type="ARBA" id="ARBA00022475"/>
    </source>
</evidence>
<feature type="transmembrane region" description="Helical" evidence="6">
    <location>
        <begin position="79"/>
        <end position="97"/>
    </location>
</feature>
<evidence type="ECO:0000256" key="6">
    <source>
        <dbReference type="SAM" id="Phobius"/>
    </source>
</evidence>
<name>A0A1C3UJL2_9HYPH</name>
<dbReference type="Proteomes" id="UP000186228">
    <property type="component" value="Unassembled WGS sequence"/>
</dbReference>
<keyword evidence="3 6" id="KW-0812">Transmembrane</keyword>
<feature type="domain" description="Sulfatase N-terminal" evidence="7">
    <location>
        <begin position="253"/>
        <end position="523"/>
    </location>
</feature>
<dbReference type="InterPro" id="IPR050448">
    <property type="entry name" value="OpgB/LTA_synthase_biosynth"/>
</dbReference>
<dbReference type="InterPro" id="IPR017850">
    <property type="entry name" value="Alkaline_phosphatase_core_sf"/>
</dbReference>
<protein>
    <submittedName>
        <fullName evidence="8">Phosphoglycerol transferase MdoB</fullName>
    </submittedName>
</protein>
<keyword evidence="9" id="KW-1185">Reference proteome</keyword>
<dbReference type="EMBL" id="FMAC01000002">
    <property type="protein sequence ID" value="SCB15652.1"/>
    <property type="molecule type" value="Genomic_DNA"/>
</dbReference>
<evidence type="ECO:0000256" key="3">
    <source>
        <dbReference type="ARBA" id="ARBA00022692"/>
    </source>
</evidence>
<dbReference type="CDD" id="cd16015">
    <property type="entry name" value="LTA_synthase"/>
    <property type="match status" value="1"/>
</dbReference>
<feature type="transmembrane region" description="Helical" evidence="6">
    <location>
        <begin position="205"/>
        <end position="224"/>
    </location>
</feature>
<keyword evidence="4 6" id="KW-1133">Transmembrane helix</keyword>
<dbReference type="Gene3D" id="3.40.720.10">
    <property type="entry name" value="Alkaline Phosphatase, subunit A"/>
    <property type="match status" value="1"/>
</dbReference>
<feature type="transmembrane region" description="Helical" evidence="6">
    <location>
        <begin position="12"/>
        <end position="35"/>
    </location>
</feature>
<evidence type="ECO:0000313" key="9">
    <source>
        <dbReference type="Proteomes" id="UP000186228"/>
    </source>
</evidence>
<dbReference type="GO" id="GO:0005886">
    <property type="term" value="C:plasma membrane"/>
    <property type="evidence" value="ECO:0007669"/>
    <property type="project" value="UniProtKB-SubCell"/>
</dbReference>
<dbReference type="SUPFAM" id="SSF53649">
    <property type="entry name" value="Alkaline phosphatase-like"/>
    <property type="match status" value="1"/>
</dbReference>
<dbReference type="GO" id="GO:0016740">
    <property type="term" value="F:transferase activity"/>
    <property type="evidence" value="ECO:0007669"/>
    <property type="project" value="UniProtKB-KW"/>
</dbReference>
<dbReference type="InterPro" id="IPR000917">
    <property type="entry name" value="Sulfatase_N"/>
</dbReference>
<sequence>MDGAILKLHDFPVLLTLACFAFSCVIVLLTDPFAMPATITAENRPKRSWRRVACDWAARIPVIILIYVAFFAISWRPLYSTQAVISFFVIFTGISRAKFEFIREPLVFSDIALVVDVFKYKEIFYATSLNIVFWIIAFAYVFGLSGLYMYLEPSVLPASNQLLWVLLMLVVAFAPWLALFSRVVSEPVCRFTQKFLGKVDVKIDTVRFGTFASVVFHFVIWVGVRREAIVAELSGRFMSALQELWEHGEDEPLIVVWQSESFIDLRHFGVDNIKLPNLDRLREQAAQWGRMTSVFEGGYTLRTEFAVLSGLLPENVHIDASYPYLRASHYKDVVWPARLKKAGWKTQFIHPYDKTFFLRHKALPQLGFDRMMMLDEFDHNPERDGPYVSDLSLTKSVIRTIDDDGTGKNFLFVASMANHGPWEPGRCGDLVNPVDIYGELLMRADHALGNLAHHLDRLDRPVWLLFYGDHAPLLKAFADPFPDPRTDYIIVPLGRARAHSQKPQPSQEEAPWNLFGTLLHYAGLATEVPE</sequence>
<feature type="transmembrane region" description="Helical" evidence="6">
    <location>
        <begin position="131"/>
        <end position="151"/>
    </location>
</feature>
<gene>
    <name evidence="8" type="ORF">GA0061100_102415</name>
</gene>
<dbReference type="AlphaFoldDB" id="A0A1C3UJL2"/>
<feature type="transmembrane region" description="Helical" evidence="6">
    <location>
        <begin position="56"/>
        <end position="73"/>
    </location>
</feature>
<reference evidence="9" key="1">
    <citation type="submission" date="2016-08" db="EMBL/GenBank/DDBJ databases">
        <authorList>
            <person name="Varghese N."/>
            <person name="Submissions Spin"/>
        </authorList>
    </citation>
    <scope>NUCLEOTIDE SEQUENCE [LARGE SCALE GENOMIC DNA]</scope>
    <source>
        <strain evidence="9">CCBAU 57015</strain>
    </source>
</reference>
<proteinExistence type="predicted"/>
<comment type="subcellular location">
    <subcellularLocation>
        <location evidence="1">Cell membrane</location>
        <topology evidence="1">Multi-pass membrane protein</topology>
    </subcellularLocation>
</comment>
<feature type="transmembrane region" description="Helical" evidence="6">
    <location>
        <begin position="163"/>
        <end position="184"/>
    </location>
</feature>
<evidence type="ECO:0000313" key="8">
    <source>
        <dbReference type="EMBL" id="SCB15652.1"/>
    </source>
</evidence>
<evidence type="ECO:0000256" key="5">
    <source>
        <dbReference type="ARBA" id="ARBA00023136"/>
    </source>
</evidence>
<dbReference type="STRING" id="52131.GA0061100_102415"/>
<dbReference type="PANTHER" id="PTHR47371">
    <property type="entry name" value="LIPOTEICHOIC ACID SYNTHASE"/>
    <property type="match status" value="1"/>
</dbReference>
<dbReference type="PANTHER" id="PTHR47371:SF3">
    <property type="entry name" value="PHOSPHOGLYCEROL TRANSFERASE I"/>
    <property type="match status" value="1"/>
</dbReference>
<evidence type="ECO:0000259" key="7">
    <source>
        <dbReference type="Pfam" id="PF00884"/>
    </source>
</evidence>
<keyword evidence="8" id="KW-0808">Transferase</keyword>
<dbReference type="Pfam" id="PF00884">
    <property type="entry name" value="Sulfatase"/>
    <property type="match status" value="1"/>
</dbReference>
<accession>A0A1C3UJL2</accession>
<keyword evidence="2" id="KW-1003">Cell membrane</keyword>